<dbReference type="Proteomes" id="UP000054776">
    <property type="component" value="Unassembled WGS sequence"/>
</dbReference>
<evidence type="ECO:0000313" key="2">
    <source>
        <dbReference type="EMBL" id="KRY36360.1"/>
    </source>
</evidence>
<evidence type="ECO:0000256" key="1">
    <source>
        <dbReference type="SAM" id="SignalP"/>
    </source>
</evidence>
<feature type="chain" id="PRO_5006875258" evidence="1">
    <location>
        <begin position="23"/>
        <end position="97"/>
    </location>
</feature>
<protein>
    <submittedName>
        <fullName evidence="2">Uncharacterized protein</fullName>
    </submittedName>
</protein>
<organism evidence="2 3">
    <name type="scientific">Trichinella spiralis</name>
    <name type="common">Trichina worm</name>
    <dbReference type="NCBI Taxonomy" id="6334"/>
    <lineage>
        <taxon>Eukaryota</taxon>
        <taxon>Metazoa</taxon>
        <taxon>Ecdysozoa</taxon>
        <taxon>Nematoda</taxon>
        <taxon>Enoplea</taxon>
        <taxon>Dorylaimia</taxon>
        <taxon>Trichinellida</taxon>
        <taxon>Trichinellidae</taxon>
        <taxon>Trichinella</taxon>
    </lineage>
</organism>
<feature type="non-terminal residue" evidence="2">
    <location>
        <position position="1"/>
    </location>
</feature>
<keyword evidence="1" id="KW-0732">Signal</keyword>
<proteinExistence type="predicted"/>
<feature type="signal peptide" evidence="1">
    <location>
        <begin position="1"/>
        <end position="22"/>
    </location>
</feature>
<comment type="caution">
    <text evidence="2">The sequence shown here is derived from an EMBL/GenBank/DDBJ whole genome shotgun (WGS) entry which is preliminary data.</text>
</comment>
<feature type="non-terminal residue" evidence="2">
    <location>
        <position position="97"/>
    </location>
</feature>
<accession>A0A0V1BI06</accession>
<dbReference type="InParanoid" id="A0A0V1BI06"/>
<dbReference type="EMBL" id="JYDH01000043">
    <property type="protein sequence ID" value="KRY36360.1"/>
    <property type="molecule type" value="Genomic_DNA"/>
</dbReference>
<sequence length="97" mass="11180">LFSVLDFTLILLLCFMADDLHLFEVVIYSIKAQFIMSNTQTLKKNSGFGDSISFLLFQFKFIMLIEKGCRGSNPNSVPFLMQMIAPLIMTSYIKQRR</sequence>
<dbReference type="AlphaFoldDB" id="A0A0V1BI06"/>
<name>A0A0V1BI06_TRISP</name>
<gene>
    <name evidence="2" type="ORF">T01_15888</name>
</gene>
<keyword evidence="3" id="KW-1185">Reference proteome</keyword>
<evidence type="ECO:0000313" key="3">
    <source>
        <dbReference type="Proteomes" id="UP000054776"/>
    </source>
</evidence>
<reference evidence="2 3" key="1">
    <citation type="submission" date="2015-01" db="EMBL/GenBank/DDBJ databases">
        <title>Evolution of Trichinella species and genotypes.</title>
        <authorList>
            <person name="Korhonen P.K."/>
            <person name="Edoardo P."/>
            <person name="Giuseppe L.R."/>
            <person name="Gasser R.B."/>
        </authorList>
    </citation>
    <scope>NUCLEOTIDE SEQUENCE [LARGE SCALE GENOMIC DNA]</scope>
    <source>
        <strain evidence="2">ISS3</strain>
    </source>
</reference>